<evidence type="ECO:0000256" key="1">
    <source>
        <dbReference type="SAM" id="Phobius"/>
    </source>
</evidence>
<feature type="transmembrane region" description="Helical" evidence="1">
    <location>
        <begin position="12"/>
        <end position="33"/>
    </location>
</feature>
<evidence type="ECO:0000313" key="2">
    <source>
        <dbReference type="EMBL" id="HIU69457.1"/>
    </source>
</evidence>
<feature type="transmembrane region" description="Helical" evidence="1">
    <location>
        <begin position="45"/>
        <end position="66"/>
    </location>
</feature>
<keyword evidence="1" id="KW-0472">Membrane</keyword>
<feature type="transmembrane region" description="Helical" evidence="1">
    <location>
        <begin position="104"/>
        <end position="127"/>
    </location>
</feature>
<name>A0A9D1MUX4_9FIRM</name>
<organism evidence="2 3">
    <name type="scientific">Candidatus Scybalenecus merdavium</name>
    <dbReference type="NCBI Taxonomy" id="2840939"/>
    <lineage>
        <taxon>Bacteria</taxon>
        <taxon>Bacillati</taxon>
        <taxon>Bacillota</taxon>
        <taxon>Clostridia</taxon>
        <taxon>Eubacteriales</taxon>
        <taxon>Oscillospiraceae</taxon>
        <taxon>Oscillospiraceae incertae sedis</taxon>
        <taxon>Candidatus Scybalenecus</taxon>
    </lineage>
</organism>
<sequence>MYKRSKNNLQMHWDFIVLDMLCLAVSLLLAYWIGFGFTVEIDLMYGNIFFFLLLFDFFVIICTGAFQDVLTRGYWKEFLATFRQAVLIELVFVAYLIVMRSEQYWRLVIFLSGFYYLVLCYVVKIAWKAFVKKRRTLEHDSLLVITCYDCAQHVAQMICNGVYENYKVMGIIILDRDLAGEEIGGVKVLANQKTMLDYICRNWVDEVLFDVPNDAELPEGIVSGLSEMGVVVHLKIDEQSTDDGCKRFVERFGNYAVRQIADSSGESVNVSFYVKAEDPATTLEEARDYTFGILASLDRENTDAALSAVEEQQGFTLQIREYNGLTQLADALLDGEVGGIVLNEGYVDVYDEIPNYTDFADQIRALQGESLEQTQNENAPSSTVADDGVINIYISGSDTRATS</sequence>
<evidence type="ECO:0000313" key="3">
    <source>
        <dbReference type="Proteomes" id="UP000824125"/>
    </source>
</evidence>
<comment type="caution">
    <text evidence="2">The sequence shown here is derived from an EMBL/GenBank/DDBJ whole genome shotgun (WGS) entry which is preliminary data.</text>
</comment>
<accession>A0A9D1MUX4</accession>
<protein>
    <submittedName>
        <fullName evidence="2">Uncharacterized protein</fullName>
    </submittedName>
</protein>
<dbReference type="PANTHER" id="PTHR43318:SF2">
    <property type="entry name" value="UDP-N-ACETYLGLUCOSAMINE 4,6-DEHYDRATASE (INVERTING)"/>
    <property type="match status" value="1"/>
</dbReference>
<dbReference type="PANTHER" id="PTHR43318">
    <property type="entry name" value="UDP-N-ACETYLGLUCOSAMINE 4,6-DEHYDRATASE"/>
    <property type="match status" value="1"/>
</dbReference>
<gene>
    <name evidence="2" type="ORF">IAD23_05800</name>
</gene>
<reference evidence="2" key="1">
    <citation type="submission" date="2020-10" db="EMBL/GenBank/DDBJ databases">
        <authorList>
            <person name="Gilroy R."/>
        </authorList>
    </citation>
    <scope>NUCLEOTIDE SEQUENCE</scope>
    <source>
        <strain evidence="2">CHK176-6737</strain>
    </source>
</reference>
<dbReference type="Gene3D" id="3.40.190.10">
    <property type="entry name" value="Periplasmic binding protein-like II"/>
    <property type="match status" value="1"/>
</dbReference>
<dbReference type="Proteomes" id="UP000824125">
    <property type="component" value="Unassembled WGS sequence"/>
</dbReference>
<dbReference type="EMBL" id="DVNM01000031">
    <property type="protein sequence ID" value="HIU69457.1"/>
    <property type="molecule type" value="Genomic_DNA"/>
</dbReference>
<dbReference type="Gene3D" id="3.40.50.720">
    <property type="entry name" value="NAD(P)-binding Rossmann-like Domain"/>
    <property type="match status" value="1"/>
</dbReference>
<keyword evidence="1" id="KW-0812">Transmembrane</keyword>
<dbReference type="InterPro" id="IPR051203">
    <property type="entry name" value="Polysaccharide_Synthase-Rel"/>
</dbReference>
<proteinExistence type="predicted"/>
<feature type="transmembrane region" description="Helical" evidence="1">
    <location>
        <begin position="78"/>
        <end position="98"/>
    </location>
</feature>
<dbReference type="AlphaFoldDB" id="A0A9D1MUX4"/>
<reference evidence="2" key="2">
    <citation type="journal article" date="2021" name="PeerJ">
        <title>Extensive microbial diversity within the chicken gut microbiome revealed by metagenomics and culture.</title>
        <authorList>
            <person name="Gilroy R."/>
            <person name="Ravi A."/>
            <person name="Getino M."/>
            <person name="Pursley I."/>
            <person name="Horton D.L."/>
            <person name="Alikhan N.F."/>
            <person name="Baker D."/>
            <person name="Gharbi K."/>
            <person name="Hall N."/>
            <person name="Watson M."/>
            <person name="Adriaenssens E.M."/>
            <person name="Foster-Nyarko E."/>
            <person name="Jarju S."/>
            <person name="Secka A."/>
            <person name="Antonio M."/>
            <person name="Oren A."/>
            <person name="Chaudhuri R.R."/>
            <person name="La Ragione R."/>
            <person name="Hildebrand F."/>
            <person name="Pallen M.J."/>
        </authorList>
    </citation>
    <scope>NUCLEOTIDE SEQUENCE</scope>
    <source>
        <strain evidence="2">CHK176-6737</strain>
    </source>
</reference>
<keyword evidence="1" id="KW-1133">Transmembrane helix</keyword>